<dbReference type="Gene3D" id="1.10.8.1080">
    <property type="match status" value="1"/>
</dbReference>
<reference evidence="3 4" key="1">
    <citation type="submission" date="2022-08" db="EMBL/GenBank/DDBJ databases">
        <title>Genome Sequence of the sulphate-reducing bacterium, Pseudodesulfovibrio sp. SYK.</title>
        <authorList>
            <person name="Kondo R."/>
            <person name="Kataoka T."/>
        </authorList>
    </citation>
    <scope>NUCLEOTIDE SEQUENCE [LARGE SCALE GENOMIC DNA]</scope>
    <source>
        <strain evidence="3 4">SYK</strain>
    </source>
</reference>
<dbReference type="PANTHER" id="PTHR10088">
    <property type="entry name" value="GLUCOKINASE REGULATORY PROTEIN"/>
    <property type="match status" value="1"/>
</dbReference>
<proteinExistence type="predicted"/>
<dbReference type="InterPro" id="IPR001347">
    <property type="entry name" value="SIS_dom"/>
</dbReference>
<dbReference type="NCBIfam" id="NF003915">
    <property type="entry name" value="PRK05441.1"/>
    <property type="match status" value="1"/>
</dbReference>
<name>A0ABN6S1K7_9BACT</name>
<dbReference type="EMBL" id="AP026709">
    <property type="protein sequence ID" value="BDQ35776.1"/>
    <property type="molecule type" value="Genomic_DNA"/>
</dbReference>
<dbReference type="PANTHER" id="PTHR10088:SF4">
    <property type="entry name" value="GLUCOKINASE REGULATORY PROTEIN"/>
    <property type="match status" value="1"/>
</dbReference>
<dbReference type="PROSITE" id="PS51464">
    <property type="entry name" value="SIS"/>
    <property type="match status" value="1"/>
</dbReference>
<dbReference type="Gene3D" id="3.40.50.10490">
    <property type="entry name" value="Glucose-6-phosphate isomerase like protein, domain 1"/>
    <property type="match status" value="1"/>
</dbReference>
<evidence type="ECO:0000259" key="2">
    <source>
        <dbReference type="PROSITE" id="PS51464"/>
    </source>
</evidence>
<evidence type="ECO:0000256" key="1">
    <source>
        <dbReference type="ARBA" id="ARBA00023277"/>
    </source>
</evidence>
<evidence type="ECO:0000313" key="3">
    <source>
        <dbReference type="EMBL" id="BDQ35776.1"/>
    </source>
</evidence>
<protein>
    <recommendedName>
        <fullName evidence="2">SIS domain-containing protein</fullName>
    </recommendedName>
</protein>
<keyword evidence="4" id="KW-1185">Reference proteome</keyword>
<organism evidence="3 4">
    <name type="scientific">Pseudodesulfovibrio nedwellii</name>
    <dbReference type="NCBI Taxonomy" id="2973072"/>
    <lineage>
        <taxon>Bacteria</taxon>
        <taxon>Pseudomonadati</taxon>
        <taxon>Thermodesulfobacteriota</taxon>
        <taxon>Desulfovibrionia</taxon>
        <taxon>Desulfovibrionales</taxon>
        <taxon>Desulfovibrionaceae</taxon>
    </lineage>
</organism>
<dbReference type="Pfam" id="PF01380">
    <property type="entry name" value="SIS"/>
    <property type="match status" value="1"/>
</dbReference>
<dbReference type="SUPFAM" id="SSF53697">
    <property type="entry name" value="SIS domain"/>
    <property type="match status" value="1"/>
</dbReference>
<dbReference type="InterPro" id="IPR046348">
    <property type="entry name" value="SIS_dom_sf"/>
</dbReference>
<dbReference type="InterPro" id="IPR040190">
    <property type="entry name" value="MURQ/GCKR"/>
</dbReference>
<dbReference type="PROSITE" id="PS01272">
    <property type="entry name" value="GCKR"/>
    <property type="match status" value="1"/>
</dbReference>
<dbReference type="Proteomes" id="UP001317742">
    <property type="component" value="Chromosome"/>
</dbReference>
<dbReference type="InterPro" id="IPR005486">
    <property type="entry name" value="Glucokinase_regulatory_CS"/>
</dbReference>
<sequence>MGQLESAALGAVARLKNQKSRLIYVGAGSSGVLAGLDGIELPCTFGWPKNRLAVYRADDSDNILTITTPGDDDENAALNDFKKSKIFDKDVVVTVSASGNTPYTCLFAEQARHNGALVIGFANNPESRLLSIADHPILLDTGPEVIAGSTRLKAGTSQKTALGMFSTLVMTRLGHVHDGLLIDVEPDNAKLRKRAARVVASIADVSLEIAENALEQTHYTVKPAVLVAKGMTPTQAQEALNKSGQNLREALIHIAQV</sequence>
<keyword evidence="1" id="KW-0119">Carbohydrate metabolism</keyword>
<gene>
    <name evidence="3" type="ORF">SYK_01360</name>
</gene>
<accession>A0ABN6S1K7</accession>
<evidence type="ECO:0000313" key="4">
    <source>
        <dbReference type="Proteomes" id="UP001317742"/>
    </source>
</evidence>
<feature type="domain" description="SIS" evidence="2">
    <location>
        <begin position="11"/>
        <end position="175"/>
    </location>
</feature>